<keyword evidence="3" id="KW-1185">Reference proteome</keyword>
<protein>
    <submittedName>
        <fullName evidence="2">Uncharacterized protein</fullName>
    </submittedName>
</protein>
<feature type="region of interest" description="Disordered" evidence="1">
    <location>
        <begin position="18"/>
        <end position="45"/>
    </location>
</feature>
<sequence>MGKVITDGLGLRGKENWESERVRRESGTPFSSLSRQLTRTRTAKTQETRVLLASVSVPLYRIPTNFLSSMYCETIKRCKPPISISRLLTSSREVRPKGNLSASSPNGSSKKPFQMRKFSNPSFSL</sequence>
<organism evidence="2 3">
    <name type="scientific">Amborella trichopoda</name>
    <dbReference type="NCBI Taxonomy" id="13333"/>
    <lineage>
        <taxon>Eukaryota</taxon>
        <taxon>Viridiplantae</taxon>
        <taxon>Streptophyta</taxon>
        <taxon>Embryophyta</taxon>
        <taxon>Tracheophyta</taxon>
        <taxon>Spermatophyta</taxon>
        <taxon>Magnoliopsida</taxon>
        <taxon>Amborellales</taxon>
        <taxon>Amborellaceae</taxon>
        <taxon>Amborella</taxon>
    </lineage>
</organism>
<name>W1PW85_AMBTC</name>
<proteinExistence type="predicted"/>
<evidence type="ECO:0000256" key="1">
    <source>
        <dbReference type="SAM" id="MobiDB-lite"/>
    </source>
</evidence>
<evidence type="ECO:0000313" key="3">
    <source>
        <dbReference type="Proteomes" id="UP000017836"/>
    </source>
</evidence>
<reference evidence="3" key="1">
    <citation type="journal article" date="2013" name="Science">
        <title>The Amborella genome and the evolution of flowering plants.</title>
        <authorList>
            <consortium name="Amborella Genome Project"/>
        </authorList>
    </citation>
    <scope>NUCLEOTIDE SEQUENCE [LARGE SCALE GENOMIC DNA]</scope>
</reference>
<gene>
    <name evidence="2" type="ORF">AMTR_s00025p00117050</name>
</gene>
<dbReference type="AlphaFoldDB" id="W1PW85"/>
<dbReference type="HOGENOM" id="CLU_1995687_0_0_1"/>
<feature type="compositionally biased region" description="Polar residues" evidence="1">
    <location>
        <begin position="28"/>
        <end position="45"/>
    </location>
</feature>
<dbReference type="EMBL" id="KI392614">
    <property type="protein sequence ID" value="ERN12393.1"/>
    <property type="molecule type" value="Genomic_DNA"/>
</dbReference>
<feature type="region of interest" description="Disordered" evidence="1">
    <location>
        <begin position="89"/>
        <end position="125"/>
    </location>
</feature>
<evidence type="ECO:0000313" key="2">
    <source>
        <dbReference type="EMBL" id="ERN12393.1"/>
    </source>
</evidence>
<accession>W1PW85</accession>
<feature type="compositionally biased region" description="Polar residues" evidence="1">
    <location>
        <begin position="100"/>
        <end position="125"/>
    </location>
</feature>
<dbReference type="Proteomes" id="UP000017836">
    <property type="component" value="Unassembled WGS sequence"/>
</dbReference>
<dbReference type="Gramene" id="ERN12393">
    <property type="protein sequence ID" value="ERN12393"/>
    <property type="gene ID" value="AMTR_s00025p00117050"/>
</dbReference>